<gene>
    <name evidence="2" type="ORF">MBEBAB_2756</name>
</gene>
<keyword evidence="3" id="KW-1185">Reference proteome</keyword>
<proteinExistence type="predicted"/>
<evidence type="ECO:0000313" key="2">
    <source>
        <dbReference type="EMBL" id="GAD60506.1"/>
    </source>
</evidence>
<dbReference type="AlphaFoldDB" id="A0A8E0TTT0"/>
<evidence type="ECO:0000259" key="1">
    <source>
        <dbReference type="Pfam" id="PF12728"/>
    </source>
</evidence>
<comment type="caution">
    <text evidence="2">The sequence shown here is derived from an EMBL/GenBank/DDBJ whole genome shotgun (WGS) entry which is preliminary data.</text>
</comment>
<name>A0A8E0TTT0_9CAUL</name>
<feature type="domain" description="Helix-turn-helix" evidence="1">
    <location>
        <begin position="20"/>
        <end position="66"/>
    </location>
</feature>
<dbReference type="InterPro" id="IPR041657">
    <property type="entry name" value="HTH_17"/>
</dbReference>
<dbReference type="RefSeq" id="WP_021698600.1">
    <property type="nucleotide sequence ID" value="NZ_BATC01000081.1"/>
</dbReference>
<protein>
    <recommendedName>
        <fullName evidence="1">Helix-turn-helix domain-containing protein</fullName>
    </recommendedName>
</protein>
<sequence>MSESDDANARAERAKRGSPFLNTKQAAFYIGLHRTTLEMMRKHGGGPRFRYHGRFIRYHIDDLDQWSLRNRQTRGERSDA</sequence>
<organism evidence="2 3">
    <name type="scientific">Brevundimonas abyssalis TAR-001</name>
    <dbReference type="NCBI Taxonomy" id="1391729"/>
    <lineage>
        <taxon>Bacteria</taxon>
        <taxon>Pseudomonadati</taxon>
        <taxon>Pseudomonadota</taxon>
        <taxon>Alphaproteobacteria</taxon>
        <taxon>Caulobacterales</taxon>
        <taxon>Caulobacteraceae</taxon>
        <taxon>Brevundimonas</taxon>
    </lineage>
</organism>
<dbReference type="OrthoDB" id="9806994at2"/>
<reference evidence="3" key="1">
    <citation type="journal article" date="2013" name="Genome Announc.">
        <title>Draft Genome Sequence of the Dimorphic Prosthecate Bacterium Brevundimonas abyssalis TAR-001T.</title>
        <authorList>
            <person name="Tsubouchi T."/>
            <person name="Nishi S."/>
            <person name="Usui K."/>
            <person name="Shimane Y."/>
            <person name="Takaki Y."/>
            <person name="Maruyama T."/>
            <person name="Hatada Y."/>
        </authorList>
    </citation>
    <scope>NUCLEOTIDE SEQUENCE [LARGE SCALE GENOMIC DNA]</scope>
    <source>
        <strain evidence="3">TAR-001</strain>
    </source>
</reference>
<dbReference type="Proteomes" id="UP000016569">
    <property type="component" value="Unassembled WGS sequence"/>
</dbReference>
<accession>A0A8E0TTT0</accession>
<dbReference type="InterPro" id="IPR009061">
    <property type="entry name" value="DNA-bd_dom_put_sf"/>
</dbReference>
<dbReference type="SUPFAM" id="SSF46955">
    <property type="entry name" value="Putative DNA-binding domain"/>
    <property type="match status" value="1"/>
</dbReference>
<dbReference type="Pfam" id="PF12728">
    <property type="entry name" value="HTH_17"/>
    <property type="match status" value="1"/>
</dbReference>
<evidence type="ECO:0000313" key="3">
    <source>
        <dbReference type="Proteomes" id="UP000016569"/>
    </source>
</evidence>
<dbReference type="EMBL" id="BATC01000081">
    <property type="protein sequence ID" value="GAD60506.1"/>
    <property type="molecule type" value="Genomic_DNA"/>
</dbReference>